<evidence type="ECO:0000313" key="2">
    <source>
        <dbReference type="EMBL" id="SES68727.1"/>
    </source>
</evidence>
<feature type="compositionally biased region" description="Basic residues" evidence="1">
    <location>
        <begin position="42"/>
        <end position="51"/>
    </location>
</feature>
<protein>
    <submittedName>
        <fullName evidence="2">Uncharacterized protein</fullName>
    </submittedName>
</protein>
<keyword evidence="3" id="KW-1185">Reference proteome</keyword>
<dbReference type="EMBL" id="FOHO01000001">
    <property type="protein sequence ID" value="SES68727.1"/>
    <property type="molecule type" value="Genomic_DNA"/>
</dbReference>
<dbReference type="Proteomes" id="UP000199180">
    <property type="component" value="Unassembled WGS sequence"/>
</dbReference>
<gene>
    <name evidence="2" type="ORF">SAMN04489858_101187</name>
</gene>
<organism evidence="2 3">
    <name type="scientific">Paracoccus homiensis</name>
    <dbReference type="NCBI Taxonomy" id="364199"/>
    <lineage>
        <taxon>Bacteria</taxon>
        <taxon>Pseudomonadati</taxon>
        <taxon>Pseudomonadota</taxon>
        <taxon>Alphaproteobacteria</taxon>
        <taxon>Rhodobacterales</taxon>
        <taxon>Paracoccaceae</taxon>
        <taxon>Paracoccus</taxon>
    </lineage>
</organism>
<name>A0A1H9YI39_9RHOB</name>
<evidence type="ECO:0000313" key="3">
    <source>
        <dbReference type="Proteomes" id="UP000199180"/>
    </source>
</evidence>
<feature type="compositionally biased region" description="Basic and acidic residues" evidence="1">
    <location>
        <begin position="23"/>
        <end position="33"/>
    </location>
</feature>
<reference evidence="2 3" key="1">
    <citation type="submission" date="2016-10" db="EMBL/GenBank/DDBJ databases">
        <authorList>
            <person name="de Groot N.N."/>
        </authorList>
    </citation>
    <scope>NUCLEOTIDE SEQUENCE [LARGE SCALE GENOMIC DNA]</scope>
    <source>
        <strain evidence="2 3">DSM 17862</strain>
    </source>
</reference>
<accession>A0A1H9YI39</accession>
<sequence>MNRLISMLIHQALNWGTRKGVDHLARRGGKDGKPMTPDQARKARQTAHRARQGLGILRRFMR</sequence>
<evidence type="ECO:0000256" key="1">
    <source>
        <dbReference type="SAM" id="MobiDB-lite"/>
    </source>
</evidence>
<feature type="region of interest" description="Disordered" evidence="1">
    <location>
        <begin position="23"/>
        <end position="62"/>
    </location>
</feature>
<dbReference type="OrthoDB" id="7871856at2"/>
<proteinExistence type="predicted"/>
<dbReference type="RefSeq" id="WP_090731756.1">
    <property type="nucleotide sequence ID" value="NZ_CP177219.1"/>
</dbReference>
<dbReference type="AlphaFoldDB" id="A0A1H9YI39"/>
<dbReference type="STRING" id="364199.SAMN04489858_101187"/>